<evidence type="ECO:0000256" key="1">
    <source>
        <dbReference type="SAM" id="MobiDB-lite"/>
    </source>
</evidence>
<keyword evidence="3" id="KW-1185">Reference proteome</keyword>
<proteinExistence type="predicted"/>
<evidence type="ECO:0000313" key="2">
    <source>
        <dbReference type="EMBL" id="CAK0844103.1"/>
    </source>
</evidence>
<evidence type="ECO:0000313" key="3">
    <source>
        <dbReference type="Proteomes" id="UP001189429"/>
    </source>
</evidence>
<accession>A0ABN9TE92</accession>
<protein>
    <submittedName>
        <fullName evidence="2">Uncharacterized protein</fullName>
    </submittedName>
</protein>
<organism evidence="2 3">
    <name type="scientific">Prorocentrum cordatum</name>
    <dbReference type="NCBI Taxonomy" id="2364126"/>
    <lineage>
        <taxon>Eukaryota</taxon>
        <taxon>Sar</taxon>
        <taxon>Alveolata</taxon>
        <taxon>Dinophyceae</taxon>
        <taxon>Prorocentrales</taxon>
        <taxon>Prorocentraceae</taxon>
        <taxon>Prorocentrum</taxon>
    </lineage>
</organism>
<dbReference type="Proteomes" id="UP001189429">
    <property type="component" value="Unassembled WGS sequence"/>
</dbReference>
<dbReference type="EMBL" id="CAUYUJ010014633">
    <property type="protein sequence ID" value="CAK0844103.1"/>
    <property type="molecule type" value="Genomic_DNA"/>
</dbReference>
<gene>
    <name evidence="2" type="ORF">PCOR1329_LOCUS38273</name>
</gene>
<feature type="compositionally biased region" description="Gly residues" evidence="1">
    <location>
        <begin position="42"/>
        <end position="58"/>
    </location>
</feature>
<feature type="compositionally biased region" description="Low complexity" evidence="1">
    <location>
        <begin position="31"/>
        <end position="41"/>
    </location>
</feature>
<name>A0ABN9TE92_9DINO</name>
<comment type="caution">
    <text evidence="2">The sequence shown here is derived from an EMBL/GenBank/DDBJ whole genome shotgun (WGS) entry which is preliminary data.</text>
</comment>
<sequence>MRPTPAGRNGHTGSGDAELEYLEGMPGRPCEGLAAAARAAPEGGGPRRGQVRQGGGEGRQLLQRAAAPQRSRRCSSASGRWAPPRRRRPGRMCVAARGRRSARTLQVKPGLMEAVAGLRVQRWTVPMLQVSLDVVGTPFQMQLLPIQAPQAKLHRLEAAEGFQVQLTVQAPPGEADQDGDRAGLPGAAGREAEQMVGGKLGHDVGEQHALSDVAGTAVAEAAVPFVAGPLAARAPAAGRVPCDAYGGCRKQLKEGAKELKDTKKLRGMKRAKCCKEELVRML</sequence>
<feature type="region of interest" description="Disordered" evidence="1">
    <location>
        <begin position="1"/>
        <end position="90"/>
    </location>
</feature>
<reference evidence="2" key="1">
    <citation type="submission" date="2023-10" db="EMBL/GenBank/DDBJ databases">
        <authorList>
            <person name="Chen Y."/>
            <person name="Shah S."/>
            <person name="Dougan E. K."/>
            <person name="Thang M."/>
            <person name="Chan C."/>
        </authorList>
    </citation>
    <scope>NUCLEOTIDE SEQUENCE [LARGE SCALE GENOMIC DNA]</scope>
</reference>
<feature type="non-terminal residue" evidence="2">
    <location>
        <position position="282"/>
    </location>
</feature>